<proteinExistence type="predicted"/>
<name>A0A1W0XAE4_HYPEX</name>
<dbReference type="EMBL" id="MTYJ01000006">
    <property type="protein sequence ID" value="OQV24496.1"/>
    <property type="molecule type" value="Genomic_DNA"/>
</dbReference>
<accession>A0A1W0XAE4</accession>
<evidence type="ECO:0000313" key="1">
    <source>
        <dbReference type="EMBL" id="OQV24496.1"/>
    </source>
</evidence>
<keyword evidence="2" id="KW-1185">Reference proteome</keyword>
<dbReference type="OrthoDB" id="10166081at2759"/>
<evidence type="ECO:0000313" key="2">
    <source>
        <dbReference type="Proteomes" id="UP000192578"/>
    </source>
</evidence>
<dbReference type="AlphaFoldDB" id="A0A1W0XAE4"/>
<gene>
    <name evidence="1" type="ORF">BV898_01558</name>
</gene>
<dbReference type="Proteomes" id="UP000192578">
    <property type="component" value="Unassembled WGS sequence"/>
</dbReference>
<comment type="caution">
    <text evidence="1">The sequence shown here is derived from an EMBL/GenBank/DDBJ whole genome shotgun (WGS) entry which is preliminary data.</text>
</comment>
<sequence>MDGFQDGADPVRKIGVHINSDFQVAIVSSDVTSNSAKILDQSLSYLDGTKELLSRSGDIIDLAKESVLEIEKQRHRVLAGRQHLLAIREGRSPARLKINAAIAALKAQCDSKRRVLDGLLAQEEQLQKKIDQLTKPAAAAV</sequence>
<protein>
    <submittedName>
        <fullName evidence="1">Uncharacterized protein</fullName>
    </submittedName>
</protein>
<organism evidence="1 2">
    <name type="scientific">Hypsibius exemplaris</name>
    <name type="common">Freshwater tardigrade</name>
    <dbReference type="NCBI Taxonomy" id="2072580"/>
    <lineage>
        <taxon>Eukaryota</taxon>
        <taxon>Metazoa</taxon>
        <taxon>Ecdysozoa</taxon>
        <taxon>Tardigrada</taxon>
        <taxon>Eutardigrada</taxon>
        <taxon>Parachela</taxon>
        <taxon>Hypsibioidea</taxon>
        <taxon>Hypsibiidae</taxon>
        <taxon>Hypsibius</taxon>
    </lineage>
</organism>
<reference evidence="2" key="1">
    <citation type="submission" date="2017-01" db="EMBL/GenBank/DDBJ databases">
        <title>Comparative genomics of anhydrobiosis in the tardigrade Hypsibius dujardini.</title>
        <authorList>
            <person name="Yoshida Y."/>
            <person name="Koutsovoulos G."/>
            <person name="Laetsch D."/>
            <person name="Stevens L."/>
            <person name="Kumar S."/>
            <person name="Horikawa D."/>
            <person name="Ishino K."/>
            <person name="Komine S."/>
            <person name="Tomita M."/>
            <person name="Blaxter M."/>
            <person name="Arakawa K."/>
        </authorList>
    </citation>
    <scope>NUCLEOTIDE SEQUENCE [LARGE SCALE GENOMIC DNA]</scope>
    <source>
        <strain evidence="2">Z151</strain>
    </source>
</reference>